<gene>
    <name evidence="2" type="ORF">BPAE_0155g00270</name>
</gene>
<reference evidence="2 3" key="1">
    <citation type="submission" date="2017-12" db="EMBL/GenBank/DDBJ databases">
        <title>Comparative genomics of Botrytis spp.</title>
        <authorList>
            <person name="Valero-Jimenez C.A."/>
            <person name="Tapia P."/>
            <person name="Veloso J."/>
            <person name="Silva-Moreno E."/>
            <person name="Staats M."/>
            <person name="Valdes J.H."/>
            <person name="Van Kan J.A.L."/>
        </authorList>
    </citation>
    <scope>NUCLEOTIDE SEQUENCE [LARGE SCALE GENOMIC DNA]</scope>
    <source>
        <strain evidence="2 3">Bp0003</strain>
    </source>
</reference>
<keyword evidence="3" id="KW-1185">Reference proteome</keyword>
<evidence type="ECO:0000313" key="3">
    <source>
        <dbReference type="Proteomes" id="UP000297910"/>
    </source>
</evidence>
<proteinExistence type="predicted"/>
<sequence length="269" mass="30576">MACRLCDQWKTSIEDKKFDSKRLFLDEGQRSQSYGTRGQFRRHLGRHMEQLALFALPMNKHAIKDNSLSEEEYHEESSASLAKSKDIGNGGLVDIGSPGLPVDSGVAPRELEVLTNSIEVELGDTEPSGRDPDWTQLSDPAESARLQNLIKQREYHREPEPEREAEYNVKSYSPISPEDIVYATGKYDDIRAIERRAFKPESQSYHPSHYDGLGSTKDDFGNNTQIRTNIDHPEINLDDSKNRNSAHLWPGNSAEFVLSTCRYKESIFK</sequence>
<comment type="caution">
    <text evidence="2">The sequence shown here is derived from an EMBL/GenBank/DDBJ whole genome shotgun (WGS) entry which is preliminary data.</text>
</comment>
<evidence type="ECO:0000256" key="1">
    <source>
        <dbReference type="SAM" id="MobiDB-lite"/>
    </source>
</evidence>
<dbReference type="Proteomes" id="UP000297910">
    <property type="component" value="Unassembled WGS sequence"/>
</dbReference>
<evidence type="ECO:0000313" key="2">
    <source>
        <dbReference type="EMBL" id="TGO22789.1"/>
    </source>
</evidence>
<protein>
    <submittedName>
        <fullName evidence="2">Uncharacterized protein</fullName>
    </submittedName>
</protein>
<organism evidence="2 3">
    <name type="scientific">Botrytis paeoniae</name>
    <dbReference type="NCBI Taxonomy" id="278948"/>
    <lineage>
        <taxon>Eukaryota</taxon>
        <taxon>Fungi</taxon>
        <taxon>Dikarya</taxon>
        <taxon>Ascomycota</taxon>
        <taxon>Pezizomycotina</taxon>
        <taxon>Leotiomycetes</taxon>
        <taxon>Helotiales</taxon>
        <taxon>Sclerotiniaceae</taxon>
        <taxon>Botrytis</taxon>
    </lineage>
</organism>
<accession>A0A4Z1FHR0</accession>
<dbReference type="AlphaFoldDB" id="A0A4Z1FHR0"/>
<dbReference type="EMBL" id="PQXI01000155">
    <property type="protein sequence ID" value="TGO22789.1"/>
    <property type="molecule type" value="Genomic_DNA"/>
</dbReference>
<name>A0A4Z1FHR0_9HELO</name>
<feature type="region of interest" description="Disordered" evidence="1">
    <location>
        <begin position="68"/>
        <end position="87"/>
    </location>
</feature>